<comment type="caution">
    <text evidence="12">The sequence shown here is derived from an EMBL/GenBank/DDBJ whole genome shotgun (WGS) entry which is preliminary data.</text>
</comment>
<organism evidence="12 13">
    <name type="scientific">Fodinicola feengrottensis</name>
    <dbReference type="NCBI Taxonomy" id="435914"/>
    <lineage>
        <taxon>Bacteria</taxon>
        <taxon>Bacillati</taxon>
        <taxon>Actinomycetota</taxon>
        <taxon>Actinomycetes</taxon>
        <taxon>Mycobacteriales</taxon>
        <taxon>Fodinicola</taxon>
    </lineage>
</organism>
<feature type="transmembrane region" description="Helical" evidence="10">
    <location>
        <begin position="330"/>
        <end position="352"/>
    </location>
</feature>
<keyword evidence="4" id="KW-0813">Transport</keyword>
<keyword evidence="8 10" id="KW-1133">Transmembrane helix</keyword>
<evidence type="ECO:0000313" key="12">
    <source>
        <dbReference type="EMBL" id="GAA1698616.1"/>
    </source>
</evidence>
<feature type="transmembrane region" description="Helical" evidence="10">
    <location>
        <begin position="45"/>
        <end position="67"/>
    </location>
</feature>
<gene>
    <name evidence="12" type="primary">pstA_2</name>
    <name evidence="12" type="ORF">GCM10009765_55030</name>
</gene>
<evidence type="ECO:0000259" key="11">
    <source>
        <dbReference type="PROSITE" id="PS50928"/>
    </source>
</evidence>
<feature type="transmembrane region" description="Helical" evidence="10">
    <location>
        <begin position="20"/>
        <end position="39"/>
    </location>
</feature>
<keyword evidence="13" id="KW-1185">Reference proteome</keyword>
<dbReference type="Proteomes" id="UP001500618">
    <property type="component" value="Unassembled WGS sequence"/>
</dbReference>
<feature type="domain" description="ABC transmembrane type-1" evidence="11">
    <location>
        <begin position="133"/>
        <end position="348"/>
    </location>
</feature>
<evidence type="ECO:0000256" key="7">
    <source>
        <dbReference type="ARBA" id="ARBA00022692"/>
    </source>
</evidence>
<dbReference type="Gene3D" id="1.10.3720.10">
    <property type="entry name" value="MetI-like"/>
    <property type="match status" value="1"/>
</dbReference>
<reference evidence="12 13" key="1">
    <citation type="journal article" date="2019" name="Int. J. Syst. Evol. Microbiol.">
        <title>The Global Catalogue of Microorganisms (GCM) 10K type strain sequencing project: providing services to taxonomists for standard genome sequencing and annotation.</title>
        <authorList>
            <consortium name="The Broad Institute Genomics Platform"/>
            <consortium name="The Broad Institute Genome Sequencing Center for Infectious Disease"/>
            <person name="Wu L."/>
            <person name="Ma J."/>
        </authorList>
    </citation>
    <scope>NUCLEOTIDE SEQUENCE [LARGE SCALE GENOMIC DNA]</scope>
    <source>
        <strain evidence="12 13">JCM 14718</strain>
    </source>
</reference>
<evidence type="ECO:0000256" key="5">
    <source>
        <dbReference type="ARBA" id="ARBA00022475"/>
    </source>
</evidence>
<evidence type="ECO:0000256" key="10">
    <source>
        <dbReference type="RuleBase" id="RU363043"/>
    </source>
</evidence>
<keyword evidence="6" id="KW-0592">Phosphate transport</keyword>
<evidence type="ECO:0000256" key="6">
    <source>
        <dbReference type="ARBA" id="ARBA00022592"/>
    </source>
</evidence>
<feature type="transmembrane region" description="Helical" evidence="10">
    <location>
        <begin position="252"/>
        <end position="273"/>
    </location>
</feature>
<feature type="transmembrane region" description="Helical" evidence="10">
    <location>
        <begin position="79"/>
        <end position="102"/>
    </location>
</feature>
<protein>
    <recommendedName>
        <fullName evidence="10">Phosphate transport system permease protein PstA</fullName>
    </recommendedName>
</protein>
<dbReference type="EMBL" id="BAAANY010000021">
    <property type="protein sequence ID" value="GAA1698616.1"/>
    <property type="molecule type" value="Genomic_DNA"/>
</dbReference>
<dbReference type="InterPro" id="IPR051408">
    <property type="entry name" value="Phosphate_transprt_permease"/>
</dbReference>
<keyword evidence="9 10" id="KW-0472">Membrane</keyword>
<dbReference type="NCBIfam" id="TIGR00974">
    <property type="entry name" value="3a0107s02c"/>
    <property type="match status" value="1"/>
</dbReference>
<comment type="subcellular location">
    <subcellularLocation>
        <location evidence="2 10">Cell membrane</location>
        <topology evidence="2 10">Multi-pass membrane protein</topology>
    </subcellularLocation>
</comment>
<comment type="similarity">
    <text evidence="3 10">Belongs to the binding-protein-dependent transport system permease family. CysTW subfamily.</text>
</comment>
<feature type="transmembrane region" description="Helical" evidence="10">
    <location>
        <begin position="171"/>
        <end position="194"/>
    </location>
</feature>
<evidence type="ECO:0000256" key="9">
    <source>
        <dbReference type="ARBA" id="ARBA00023136"/>
    </source>
</evidence>
<dbReference type="CDD" id="cd06261">
    <property type="entry name" value="TM_PBP2"/>
    <property type="match status" value="1"/>
</dbReference>
<sequence>MTTVPSELRDSLRGNKLPRWSPWAIAGGAIVLVAILFALTGNRSALGFSVLAGVIFALALTVASFAVEGSRQARDRLCTTAVYTAFVLAVAPLLSIAVFTVLRGYRELTPTFLTHSMFLIDPAKDGGGIYHAIIGTLLISLITAVIAVPIGILTAVYLVEYGQGKRLARAISFFVDLMMGVPSIVAGLFIYAFWLLALGFQFSGFAGALALVILMLPVVVRNSEEMLKLVPSELREASYALGVPKWRTITKVVLPTAFSGIVTGIVLGIARAMGETAPLLLLVGTNPKINFDPFSLSLTDPNPMTTLPTYIFEQLTTAAGSTTAPAFYRAWAAALVLIIIIMLLNALARFAARFTKARG</sequence>
<evidence type="ECO:0000313" key="13">
    <source>
        <dbReference type="Proteomes" id="UP001500618"/>
    </source>
</evidence>
<name>A0ABN2I4R2_9ACTN</name>
<dbReference type="Pfam" id="PF00528">
    <property type="entry name" value="BPD_transp_1"/>
    <property type="match status" value="1"/>
</dbReference>
<dbReference type="InterPro" id="IPR035906">
    <property type="entry name" value="MetI-like_sf"/>
</dbReference>
<proteinExistence type="inferred from homology"/>
<keyword evidence="5 10" id="KW-1003">Cell membrane</keyword>
<dbReference type="RefSeq" id="WP_344313299.1">
    <property type="nucleotide sequence ID" value="NZ_BAAANY010000021.1"/>
</dbReference>
<evidence type="ECO:0000256" key="3">
    <source>
        <dbReference type="ARBA" id="ARBA00007069"/>
    </source>
</evidence>
<keyword evidence="7 10" id="KW-0812">Transmembrane</keyword>
<feature type="transmembrane region" description="Helical" evidence="10">
    <location>
        <begin position="129"/>
        <end position="159"/>
    </location>
</feature>
<dbReference type="PROSITE" id="PS50928">
    <property type="entry name" value="ABC_TM1"/>
    <property type="match status" value="1"/>
</dbReference>
<dbReference type="InterPro" id="IPR000515">
    <property type="entry name" value="MetI-like"/>
</dbReference>
<evidence type="ECO:0000256" key="2">
    <source>
        <dbReference type="ARBA" id="ARBA00004651"/>
    </source>
</evidence>
<evidence type="ECO:0000256" key="4">
    <source>
        <dbReference type="ARBA" id="ARBA00022448"/>
    </source>
</evidence>
<feature type="transmembrane region" description="Helical" evidence="10">
    <location>
        <begin position="200"/>
        <end position="220"/>
    </location>
</feature>
<accession>A0ABN2I4R2</accession>
<evidence type="ECO:0000256" key="8">
    <source>
        <dbReference type="ARBA" id="ARBA00022989"/>
    </source>
</evidence>
<evidence type="ECO:0000256" key="1">
    <source>
        <dbReference type="ARBA" id="ARBA00003510"/>
    </source>
</evidence>
<dbReference type="InterPro" id="IPR005672">
    <property type="entry name" value="Phosphate_PstA"/>
</dbReference>
<dbReference type="PANTHER" id="PTHR42922">
    <property type="entry name" value="PHOSPHATE TRANSPORT SYSTEM PERMEASE PROTEIN PSTA"/>
    <property type="match status" value="1"/>
</dbReference>
<dbReference type="SUPFAM" id="SSF161098">
    <property type="entry name" value="MetI-like"/>
    <property type="match status" value="1"/>
</dbReference>
<comment type="function">
    <text evidence="1">Part of the binding-protein-dependent transport system for phosphate; probably responsible for the translocation of the substrate across the membrane.</text>
</comment>
<dbReference type="PANTHER" id="PTHR42922:SF1">
    <property type="entry name" value="PHOSPHATE TRANSPORT SYSTEM PERMEASE PROTEIN PSTA"/>
    <property type="match status" value="1"/>
</dbReference>